<proteinExistence type="inferred from homology"/>
<comment type="caution">
    <text evidence="5">The sequence shown here is derived from an EMBL/GenBank/DDBJ whole genome shotgun (WGS) entry which is preliminary data.</text>
</comment>
<dbReference type="InterPro" id="IPR001670">
    <property type="entry name" value="ADH_Fe/GldA"/>
</dbReference>
<accession>A0A5C8UMP0</accession>
<evidence type="ECO:0000256" key="1">
    <source>
        <dbReference type="ARBA" id="ARBA00007358"/>
    </source>
</evidence>
<evidence type="ECO:0000313" key="6">
    <source>
        <dbReference type="Proteomes" id="UP000321379"/>
    </source>
</evidence>
<dbReference type="InterPro" id="IPR039697">
    <property type="entry name" value="Alcohol_dehydrogenase_Fe"/>
</dbReference>
<name>A0A5C8UMP0_9MICO</name>
<dbReference type="EMBL" id="VRMG01000009">
    <property type="protein sequence ID" value="TXN29470.1"/>
    <property type="molecule type" value="Genomic_DNA"/>
</dbReference>
<keyword evidence="2" id="KW-0560">Oxidoreductase</keyword>
<comment type="similarity">
    <text evidence="1">Belongs to the iron-containing alcohol dehydrogenase family.</text>
</comment>
<dbReference type="Gene3D" id="3.40.50.1970">
    <property type="match status" value="1"/>
</dbReference>
<dbReference type="PANTHER" id="PTHR11496">
    <property type="entry name" value="ALCOHOL DEHYDROGENASE"/>
    <property type="match status" value="1"/>
</dbReference>
<dbReference type="GO" id="GO:0004022">
    <property type="term" value="F:alcohol dehydrogenase (NAD+) activity"/>
    <property type="evidence" value="ECO:0007669"/>
    <property type="project" value="UniProtKB-ARBA"/>
</dbReference>
<dbReference type="AlphaFoldDB" id="A0A5C8UMP0"/>
<dbReference type="PANTHER" id="PTHR11496:SF102">
    <property type="entry name" value="ALCOHOL DEHYDROGENASE 4"/>
    <property type="match status" value="1"/>
</dbReference>
<dbReference type="Proteomes" id="UP000321379">
    <property type="component" value="Unassembled WGS sequence"/>
</dbReference>
<dbReference type="Pfam" id="PF25137">
    <property type="entry name" value="ADH_Fe_C"/>
    <property type="match status" value="1"/>
</dbReference>
<evidence type="ECO:0000259" key="3">
    <source>
        <dbReference type="Pfam" id="PF00465"/>
    </source>
</evidence>
<dbReference type="Gene3D" id="1.20.1090.10">
    <property type="entry name" value="Dehydroquinate synthase-like - alpha domain"/>
    <property type="match status" value="1"/>
</dbReference>
<dbReference type="Pfam" id="PF00465">
    <property type="entry name" value="Fe-ADH"/>
    <property type="match status" value="1"/>
</dbReference>
<evidence type="ECO:0000256" key="2">
    <source>
        <dbReference type="ARBA" id="ARBA00023002"/>
    </source>
</evidence>
<dbReference type="FunFam" id="3.40.50.1970:FF:000003">
    <property type="entry name" value="Alcohol dehydrogenase, iron-containing"/>
    <property type="match status" value="1"/>
</dbReference>
<reference evidence="5 6" key="1">
    <citation type="submission" date="2019-08" db="EMBL/GenBank/DDBJ databases">
        <title>Bacterial whole genome sequence for Glaciihabitans sp. CHu50b-6-2.</title>
        <authorList>
            <person name="Jin L."/>
        </authorList>
    </citation>
    <scope>NUCLEOTIDE SEQUENCE [LARGE SCALE GENOMIC DNA]</scope>
    <source>
        <strain evidence="5 6">CHu50b-6-2</strain>
    </source>
</reference>
<protein>
    <submittedName>
        <fullName evidence="5">Iron-containing alcohol dehydrogenase</fullName>
    </submittedName>
</protein>
<gene>
    <name evidence="5" type="ORF">FVP33_15010</name>
</gene>
<keyword evidence="6" id="KW-1185">Reference proteome</keyword>
<dbReference type="InterPro" id="IPR056798">
    <property type="entry name" value="ADH_Fe_C"/>
</dbReference>
<dbReference type="GO" id="GO:0046872">
    <property type="term" value="F:metal ion binding"/>
    <property type="evidence" value="ECO:0007669"/>
    <property type="project" value="InterPro"/>
</dbReference>
<evidence type="ECO:0000313" key="5">
    <source>
        <dbReference type="EMBL" id="TXN29470.1"/>
    </source>
</evidence>
<dbReference type="SUPFAM" id="SSF56796">
    <property type="entry name" value="Dehydroquinate synthase-like"/>
    <property type="match status" value="1"/>
</dbReference>
<sequence length="398" mass="41328">MTGNVIDPIGATVHQSRPKKAASPMNREFVVATRVVSGLGALGALPTELVKLSAERIVVVADQGVSDVGLLEKILARIPDGLIVARCLVGPNPDVHTVELASEQARLARADVVLAVGGGSALGAAKAVAIRLTNPRRIDEYEGVGRVPNMPAPTVAVPTTAGSGSEVSTVLVLHEEGRAEELVVRSPGCEPRVAILDGTVLRNLPWAPLVFASLDALSHCIESTWTRRQTLFTESLALRAAQTIIDALPVAVEGVASGRNASGENDATLQLLLEASCAANMACGNSGLALVHALSTAPSVHIAHGLQNGILLPHVALFNAEVTTAAARVLVSQLDSLYARIGFTATFSGGAVGPEESEAMIAASTGHPFRKNNLREATDDELRSILRNAGAVVDRLKG</sequence>
<dbReference type="RefSeq" id="WP_147784486.1">
    <property type="nucleotide sequence ID" value="NZ_VRMG01000009.1"/>
</dbReference>
<dbReference type="CDD" id="cd08551">
    <property type="entry name" value="Fe-ADH"/>
    <property type="match status" value="1"/>
</dbReference>
<organism evidence="5 6">
    <name type="scientific">Lacisediminihabitans profunda</name>
    <dbReference type="NCBI Taxonomy" id="2594790"/>
    <lineage>
        <taxon>Bacteria</taxon>
        <taxon>Bacillati</taxon>
        <taxon>Actinomycetota</taxon>
        <taxon>Actinomycetes</taxon>
        <taxon>Micrococcales</taxon>
        <taxon>Microbacteriaceae</taxon>
        <taxon>Lacisediminihabitans</taxon>
    </lineage>
</organism>
<feature type="domain" description="Fe-containing alcohol dehydrogenase-like C-terminal" evidence="4">
    <location>
        <begin position="212"/>
        <end position="330"/>
    </location>
</feature>
<feature type="domain" description="Alcohol dehydrogenase iron-type/glycerol dehydrogenase GldA" evidence="3">
    <location>
        <begin position="33"/>
        <end position="197"/>
    </location>
</feature>
<evidence type="ECO:0000259" key="4">
    <source>
        <dbReference type="Pfam" id="PF25137"/>
    </source>
</evidence>